<dbReference type="GO" id="GO:0016853">
    <property type="term" value="F:isomerase activity"/>
    <property type="evidence" value="ECO:0007669"/>
    <property type="project" value="UniProtKB-KW"/>
</dbReference>
<evidence type="ECO:0000313" key="2">
    <source>
        <dbReference type="EMBL" id="MBB5785508.1"/>
    </source>
</evidence>
<evidence type="ECO:0000259" key="1">
    <source>
        <dbReference type="Pfam" id="PF01261"/>
    </source>
</evidence>
<feature type="domain" description="Xylose isomerase-like TIM barrel" evidence="1">
    <location>
        <begin position="40"/>
        <end position="290"/>
    </location>
</feature>
<dbReference type="InterPro" id="IPR036237">
    <property type="entry name" value="Xyl_isomerase-like_sf"/>
</dbReference>
<dbReference type="EMBL" id="JACHMM010000001">
    <property type="protein sequence ID" value="MBB5785508.1"/>
    <property type="molecule type" value="Genomic_DNA"/>
</dbReference>
<accession>A0A7W9GKJ1</accession>
<protein>
    <submittedName>
        <fullName evidence="2">Sugar phosphate isomerase/epimerase</fullName>
    </submittedName>
</protein>
<keyword evidence="3" id="KW-1185">Reference proteome</keyword>
<dbReference type="SUPFAM" id="SSF51658">
    <property type="entry name" value="Xylose isomerase-like"/>
    <property type="match status" value="1"/>
</dbReference>
<dbReference type="InterPro" id="IPR050312">
    <property type="entry name" value="IolE/XylAMocC-like"/>
</dbReference>
<organism evidence="2 3">
    <name type="scientific">Jiangella mangrovi</name>
    <dbReference type="NCBI Taxonomy" id="1524084"/>
    <lineage>
        <taxon>Bacteria</taxon>
        <taxon>Bacillati</taxon>
        <taxon>Actinomycetota</taxon>
        <taxon>Actinomycetes</taxon>
        <taxon>Jiangellales</taxon>
        <taxon>Jiangellaceae</taxon>
        <taxon>Jiangella</taxon>
    </lineage>
</organism>
<dbReference type="Pfam" id="PF01261">
    <property type="entry name" value="AP_endonuc_2"/>
    <property type="match status" value="1"/>
</dbReference>
<dbReference type="PANTHER" id="PTHR12110">
    <property type="entry name" value="HYDROXYPYRUVATE ISOMERASE"/>
    <property type="match status" value="1"/>
</dbReference>
<proteinExistence type="predicted"/>
<comment type="caution">
    <text evidence="2">The sequence shown here is derived from an EMBL/GenBank/DDBJ whole genome shotgun (WGS) entry which is preliminary data.</text>
</comment>
<dbReference type="Proteomes" id="UP000542813">
    <property type="component" value="Unassembled WGS sequence"/>
</dbReference>
<dbReference type="PANTHER" id="PTHR12110:SF41">
    <property type="entry name" value="INOSOSE DEHYDRATASE"/>
    <property type="match status" value="1"/>
</dbReference>
<reference evidence="2 3" key="1">
    <citation type="submission" date="2020-08" db="EMBL/GenBank/DDBJ databases">
        <title>Sequencing the genomes of 1000 actinobacteria strains.</title>
        <authorList>
            <person name="Klenk H.-P."/>
        </authorList>
    </citation>
    <scope>NUCLEOTIDE SEQUENCE [LARGE SCALE GENOMIC DNA]</scope>
    <source>
        <strain evidence="2 3">DSM 102122</strain>
    </source>
</reference>
<name>A0A7W9GKJ1_9ACTN</name>
<dbReference type="InterPro" id="IPR013022">
    <property type="entry name" value="Xyl_isomerase-like_TIM-brl"/>
</dbReference>
<dbReference type="Gene3D" id="3.20.20.150">
    <property type="entry name" value="Divalent-metal-dependent TIM barrel enzymes"/>
    <property type="match status" value="1"/>
</dbReference>
<dbReference type="RefSeq" id="WP_184818301.1">
    <property type="nucleotide sequence ID" value="NZ_JACHMM010000001.1"/>
</dbReference>
<sequence>MPLSATDWPICAALLQFPAVSRTGEVAQDAPAEAWERALTQVARAGFDRVELADGWVRVADLSPGRRAELGGAVRAAGLRVASVNIVRRSVIDAVRGAENLAHAHRTIDAAAELGASVVCASLHQPLTDDQRSRLWFWTGQGHVDPDDDTVRALAVERLRDLGRHAASVGLLLSLELYEDTYLGSSSSAVRLVTDIGLPSVGLNPDIGNLVRLHRPVEDWWEIGRATLPYANYWHVKNYARDEHAATGTVTALPAPLESGFVNYRELVELALSSGFQGMLCCEHYGGDGLSVSAANQAYLRRILPETGDYPLGTSLVTQPTWP</sequence>
<dbReference type="AlphaFoldDB" id="A0A7W9GKJ1"/>
<evidence type="ECO:0000313" key="3">
    <source>
        <dbReference type="Proteomes" id="UP000542813"/>
    </source>
</evidence>
<gene>
    <name evidence="2" type="ORF">HD601_000083</name>
</gene>
<keyword evidence="2" id="KW-0413">Isomerase</keyword>